<keyword evidence="5" id="KW-1185">Reference proteome</keyword>
<dbReference type="GO" id="GO:0000976">
    <property type="term" value="F:transcription cis-regulatory region binding"/>
    <property type="evidence" value="ECO:0007669"/>
    <property type="project" value="TreeGrafter"/>
</dbReference>
<feature type="compositionally biased region" description="Polar residues" evidence="2">
    <location>
        <begin position="9"/>
        <end position="18"/>
    </location>
</feature>
<organism evidence="4 5">
    <name type="scientific">Trema orientale</name>
    <name type="common">Charcoal tree</name>
    <name type="synonym">Celtis orientalis</name>
    <dbReference type="NCBI Taxonomy" id="63057"/>
    <lineage>
        <taxon>Eukaryota</taxon>
        <taxon>Viridiplantae</taxon>
        <taxon>Streptophyta</taxon>
        <taxon>Embryophyta</taxon>
        <taxon>Tracheophyta</taxon>
        <taxon>Spermatophyta</taxon>
        <taxon>Magnoliopsida</taxon>
        <taxon>eudicotyledons</taxon>
        <taxon>Gunneridae</taxon>
        <taxon>Pentapetalae</taxon>
        <taxon>rosids</taxon>
        <taxon>fabids</taxon>
        <taxon>Rosales</taxon>
        <taxon>Cannabaceae</taxon>
        <taxon>Trema</taxon>
    </lineage>
</organism>
<dbReference type="GO" id="GO:0009736">
    <property type="term" value="P:cytokinin-activated signaling pathway"/>
    <property type="evidence" value="ECO:0007669"/>
    <property type="project" value="TreeGrafter"/>
</dbReference>
<name>A0A2P5ES60_TREOI</name>
<feature type="region of interest" description="Disordered" evidence="2">
    <location>
        <begin position="69"/>
        <end position="112"/>
    </location>
</feature>
<keyword evidence="1" id="KW-0863">Zinc-finger</keyword>
<evidence type="ECO:0000256" key="2">
    <source>
        <dbReference type="SAM" id="MobiDB-lite"/>
    </source>
</evidence>
<dbReference type="PANTHER" id="PTHR46353:SF23">
    <property type="entry name" value="C2H2 ZINC FINGER-CONTAINING PROTEIN-RELATED"/>
    <property type="match status" value="1"/>
</dbReference>
<dbReference type="PANTHER" id="PTHR46353">
    <property type="entry name" value="ZINC FINGER PROTEIN 5"/>
    <property type="match status" value="1"/>
</dbReference>
<dbReference type="PROSITE" id="PS50157">
    <property type="entry name" value="ZINC_FINGER_C2H2_2"/>
    <property type="match status" value="1"/>
</dbReference>
<evidence type="ECO:0000313" key="4">
    <source>
        <dbReference type="EMBL" id="PON88378.1"/>
    </source>
</evidence>
<feature type="region of interest" description="Disordered" evidence="2">
    <location>
        <begin position="1"/>
        <end position="46"/>
    </location>
</feature>
<comment type="caution">
    <text evidence="4">The sequence shown here is derived from an EMBL/GenBank/DDBJ whole genome shotgun (WGS) entry which is preliminary data.</text>
</comment>
<feature type="compositionally biased region" description="Basic residues" evidence="2">
    <location>
        <begin position="101"/>
        <end position="112"/>
    </location>
</feature>
<evidence type="ECO:0000259" key="3">
    <source>
        <dbReference type="PROSITE" id="PS50157"/>
    </source>
</evidence>
<dbReference type="EMBL" id="JXTC01000107">
    <property type="protein sequence ID" value="PON88378.1"/>
    <property type="molecule type" value="Genomic_DNA"/>
</dbReference>
<dbReference type="Proteomes" id="UP000237000">
    <property type="component" value="Unassembled WGS sequence"/>
</dbReference>
<dbReference type="GO" id="GO:0005634">
    <property type="term" value="C:nucleus"/>
    <property type="evidence" value="ECO:0007669"/>
    <property type="project" value="TreeGrafter"/>
</dbReference>
<gene>
    <name evidence="4" type="ORF">TorRG33x02_159650</name>
</gene>
<evidence type="ECO:0000313" key="5">
    <source>
        <dbReference type="Proteomes" id="UP000237000"/>
    </source>
</evidence>
<dbReference type="SUPFAM" id="SSF57667">
    <property type="entry name" value="beta-beta-alpha zinc fingers"/>
    <property type="match status" value="1"/>
</dbReference>
<dbReference type="GO" id="GO:0003700">
    <property type="term" value="F:DNA-binding transcription factor activity"/>
    <property type="evidence" value="ECO:0007669"/>
    <property type="project" value="TreeGrafter"/>
</dbReference>
<dbReference type="GO" id="GO:0009740">
    <property type="term" value="P:gibberellic acid mediated signaling pathway"/>
    <property type="evidence" value="ECO:0007669"/>
    <property type="project" value="TreeGrafter"/>
</dbReference>
<dbReference type="Gene3D" id="3.30.160.60">
    <property type="entry name" value="Classic Zinc Finger"/>
    <property type="match status" value="1"/>
</dbReference>
<feature type="compositionally biased region" description="Pro residues" evidence="2">
    <location>
        <begin position="90"/>
        <end position="100"/>
    </location>
</feature>
<dbReference type="STRING" id="63057.A0A2P5ES60"/>
<dbReference type="GO" id="GO:0008270">
    <property type="term" value="F:zinc ion binding"/>
    <property type="evidence" value="ECO:0007669"/>
    <property type="project" value="UniProtKB-KW"/>
</dbReference>
<dbReference type="Pfam" id="PF13912">
    <property type="entry name" value="zf-C2H2_6"/>
    <property type="match status" value="1"/>
</dbReference>
<keyword evidence="1" id="KW-0862">Zinc</keyword>
<dbReference type="PROSITE" id="PS00028">
    <property type="entry name" value="ZINC_FINGER_C2H2_1"/>
    <property type="match status" value="1"/>
</dbReference>
<accession>A0A2P5ES60</accession>
<dbReference type="OrthoDB" id="9442240at2759"/>
<dbReference type="InterPro" id="IPR013087">
    <property type="entry name" value="Znf_C2H2_type"/>
</dbReference>
<feature type="compositionally biased region" description="Low complexity" evidence="2">
    <location>
        <begin position="19"/>
        <end position="32"/>
    </location>
</feature>
<dbReference type="InterPro" id="IPR044299">
    <property type="entry name" value="GIS3/ZFP5/ZFP6"/>
</dbReference>
<sequence>MRLFGFAVTGSSGDQMPVTSSGCTSSNSTSITDLHNNKESSNNDTNKRSSITLFECQYCGREFANSQALGGHQNAHKTERNLAKRRRHPPSPPPPPPPQPPHHHHHHHHHNHQRFAVVGVPMFIAAHHATFMVRPPSSSGPSLHYGVPRCIVGATGGAAARFRPQSPWPMSSSFAVRSGASGGGGSSTTGRAGVQLRRQGGPIHADHHDHMHLFTRSSSYAAAINGEGSINIDQENDHHDHDHDHDDHHNVDLHLRLAPSNY</sequence>
<reference evidence="5" key="1">
    <citation type="submission" date="2016-06" db="EMBL/GenBank/DDBJ databases">
        <title>Parallel loss of symbiosis genes in relatives of nitrogen-fixing non-legume Parasponia.</title>
        <authorList>
            <person name="Van Velzen R."/>
            <person name="Holmer R."/>
            <person name="Bu F."/>
            <person name="Rutten L."/>
            <person name="Van Zeijl A."/>
            <person name="Liu W."/>
            <person name="Santuari L."/>
            <person name="Cao Q."/>
            <person name="Sharma T."/>
            <person name="Shen D."/>
            <person name="Roswanjaya Y."/>
            <person name="Wardhani T."/>
            <person name="Kalhor M.S."/>
            <person name="Jansen J."/>
            <person name="Van den Hoogen J."/>
            <person name="Gungor B."/>
            <person name="Hartog M."/>
            <person name="Hontelez J."/>
            <person name="Verver J."/>
            <person name="Yang W.-C."/>
            <person name="Schijlen E."/>
            <person name="Repin R."/>
            <person name="Schilthuizen M."/>
            <person name="Schranz E."/>
            <person name="Heidstra R."/>
            <person name="Miyata K."/>
            <person name="Fedorova E."/>
            <person name="Kohlen W."/>
            <person name="Bisseling T."/>
            <person name="Smit S."/>
            <person name="Geurts R."/>
        </authorList>
    </citation>
    <scope>NUCLEOTIDE SEQUENCE [LARGE SCALE GENOMIC DNA]</scope>
    <source>
        <strain evidence="5">cv. RG33-2</strain>
    </source>
</reference>
<dbReference type="AlphaFoldDB" id="A0A2P5ES60"/>
<dbReference type="InParanoid" id="A0A2P5ES60"/>
<evidence type="ECO:0000256" key="1">
    <source>
        <dbReference type="PROSITE-ProRule" id="PRU00042"/>
    </source>
</evidence>
<keyword evidence="1" id="KW-0479">Metal-binding</keyword>
<dbReference type="InterPro" id="IPR036236">
    <property type="entry name" value="Znf_C2H2_sf"/>
</dbReference>
<protein>
    <submittedName>
        <fullName evidence="4">Yin/yang transcription factor</fullName>
    </submittedName>
</protein>
<feature type="domain" description="C2H2-type" evidence="3">
    <location>
        <begin position="54"/>
        <end position="81"/>
    </location>
</feature>
<dbReference type="GO" id="GO:0010090">
    <property type="term" value="P:trichome morphogenesis"/>
    <property type="evidence" value="ECO:0007669"/>
    <property type="project" value="InterPro"/>
</dbReference>
<proteinExistence type="predicted"/>